<sequence length="88" mass="9829">MWKWRTSKVVSTQDFGNKIGCLKSSLALACFRRPPTRMIPSGSKKGDRRASDTGIAVFLDEVRLMTAEYKFCDCVVLTSTFKVSSNSD</sequence>
<keyword evidence="2" id="KW-1185">Reference proteome</keyword>
<dbReference type="AlphaFoldDB" id="A0AAV0XYJ9"/>
<evidence type="ECO:0000313" key="1">
    <source>
        <dbReference type="EMBL" id="CAI6373635.1"/>
    </source>
</evidence>
<proteinExistence type="predicted"/>
<organism evidence="1 2">
    <name type="scientific">Macrosiphum euphorbiae</name>
    <name type="common">potato aphid</name>
    <dbReference type="NCBI Taxonomy" id="13131"/>
    <lineage>
        <taxon>Eukaryota</taxon>
        <taxon>Metazoa</taxon>
        <taxon>Ecdysozoa</taxon>
        <taxon>Arthropoda</taxon>
        <taxon>Hexapoda</taxon>
        <taxon>Insecta</taxon>
        <taxon>Pterygota</taxon>
        <taxon>Neoptera</taxon>
        <taxon>Paraneoptera</taxon>
        <taxon>Hemiptera</taxon>
        <taxon>Sternorrhyncha</taxon>
        <taxon>Aphidomorpha</taxon>
        <taxon>Aphidoidea</taxon>
        <taxon>Aphididae</taxon>
        <taxon>Macrosiphini</taxon>
        <taxon>Macrosiphum</taxon>
    </lineage>
</organism>
<reference evidence="1 2" key="1">
    <citation type="submission" date="2023-01" db="EMBL/GenBank/DDBJ databases">
        <authorList>
            <person name="Whitehead M."/>
        </authorList>
    </citation>
    <scope>NUCLEOTIDE SEQUENCE [LARGE SCALE GENOMIC DNA]</scope>
</reference>
<dbReference type="Proteomes" id="UP001160148">
    <property type="component" value="Unassembled WGS sequence"/>
</dbReference>
<evidence type="ECO:0000313" key="2">
    <source>
        <dbReference type="Proteomes" id="UP001160148"/>
    </source>
</evidence>
<protein>
    <submittedName>
        <fullName evidence="1">Uncharacterized protein</fullName>
    </submittedName>
</protein>
<gene>
    <name evidence="1" type="ORF">MEUPH1_LOCUS27355</name>
</gene>
<name>A0AAV0XYJ9_9HEMI</name>
<comment type="caution">
    <text evidence="1">The sequence shown here is derived from an EMBL/GenBank/DDBJ whole genome shotgun (WGS) entry which is preliminary data.</text>
</comment>
<dbReference type="EMBL" id="CARXXK010001107">
    <property type="protein sequence ID" value="CAI6373635.1"/>
    <property type="molecule type" value="Genomic_DNA"/>
</dbReference>
<accession>A0AAV0XYJ9</accession>